<protein>
    <submittedName>
        <fullName evidence="1">Uncharacterized protein</fullName>
    </submittedName>
</protein>
<evidence type="ECO:0000313" key="2">
    <source>
        <dbReference type="Proteomes" id="UP000037069"/>
    </source>
</evidence>
<name>A0A0L0C7T6_LUCCU</name>
<dbReference type="AlphaFoldDB" id="A0A0L0C7T6"/>
<evidence type="ECO:0000313" key="1">
    <source>
        <dbReference type="EMBL" id="KNC28321.1"/>
    </source>
</evidence>
<keyword evidence="2" id="KW-1185">Reference proteome</keyword>
<proteinExistence type="predicted"/>
<organism evidence="1 2">
    <name type="scientific">Lucilia cuprina</name>
    <name type="common">Green bottle fly</name>
    <name type="synonym">Australian sheep blowfly</name>
    <dbReference type="NCBI Taxonomy" id="7375"/>
    <lineage>
        <taxon>Eukaryota</taxon>
        <taxon>Metazoa</taxon>
        <taxon>Ecdysozoa</taxon>
        <taxon>Arthropoda</taxon>
        <taxon>Hexapoda</taxon>
        <taxon>Insecta</taxon>
        <taxon>Pterygota</taxon>
        <taxon>Neoptera</taxon>
        <taxon>Endopterygota</taxon>
        <taxon>Diptera</taxon>
        <taxon>Brachycera</taxon>
        <taxon>Muscomorpha</taxon>
        <taxon>Oestroidea</taxon>
        <taxon>Calliphoridae</taxon>
        <taxon>Luciliinae</taxon>
        <taxon>Lucilia</taxon>
    </lineage>
</organism>
<sequence length="188" mass="22045">MKRFFTTKENHDDKNVPVVNGGLKDKLSYYTKMKQIIYKLCKQKCQQLKGWPLLIMQLLKGTYFLDRNTISIGFQSAQCFKDINFLETSSVESATAPETYPDKFKLSKSSSFSNTLNNYQLKINRKLDPLKANYINQGLMADNGFKTQQQQHKFQLTLYSFCHEQHVECLMEMDKLFVYLSISMWEIN</sequence>
<comment type="caution">
    <text evidence="1">The sequence shown here is derived from an EMBL/GenBank/DDBJ whole genome shotgun (WGS) entry which is preliminary data.</text>
</comment>
<reference evidence="1 2" key="1">
    <citation type="journal article" date="2015" name="Nat. Commun.">
        <title>Lucilia cuprina genome unlocks parasitic fly biology to underpin future interventions.</title>
        <authorList>
            <person name="Anstead C.A."/>
            <person name="Korhonen P.K."/>
            <person name="Young N.D."/>
            <person name="Hall R.S."/>
            <person name="Jex A.R."/>
            <person name="Murali S.C."/>
            <person name="Hughes D.S."/>
            <person name="Lee S.F."/>
            <person name="Perry T."/>
            <person name="Stroehlein A.J."/>
            <person name="Ansell B.R."/>
            <person name="Breugelmans B."/>
            <person name="Hofmann A."/>
            <person name="Qu J."/>
            <person name="Dugan S."/>
            <person name="Lee S.L."/>
            <person name="Chao H."/>
            <person name="Dinh H."/>
            <person name="Han Y."/>
            <person name="Doddapaneni H.V."/>
            <person name="Worley K.C."/>
            <person name="Muzny D.M."/>
            <person name="Ioannidis P."/>
            <person name="Waterhouse R.M."/>
            <person name="Zdobnov E.M."/>
            <person name="James P.J."/>
            <person name="Bagnall N.H."/>
            <person name="Kotze A.C."/>
            <person name="Gibbs R.A."/>
            <person name="Richards S."/>
            <person name="Batterham P."/>
            <person name="Gasser R.B."/>
        </authorList>
    </citation>
    <scope>NUCLEOTIDE SEQUENCE [LARGE SCALE GENOMIC DNA]</scope>
    <source>
        <strain evidence="1 2">LS</strain>
        <tissue evidence="1">Full body</tissue>
    </source>
</reference>
<dbReference type="Proteomes" id="UP000037069">
    <property type="component" value="Unassembled WGS sequence"/>
</dbReference>
<accession>A0A0L0C7T6</accession>
<dbReference type="EMBL" id="JRES01000789">
    <property type="protein sequence ID" value="KNC28321.1"/>
    <property type="molecule type" value="Genomic_DNA"/>
</dbReference>
<gene>
    <name evidence="1" type="ORF">FF38_06303</name>
</gene>